<gene>
    <name evidence="1" type="ORF">DX873_13365</name>
</gene>
<reference evidence="1 2" key="1">
    <citation type="submission" date="2018-08" db="EMBL/GenBank/DDBJ databases">
        <title>Muricauda nanhaiensis sp. nov., isolated from seawater of the South China Sea.</title>
        <authorList>
            <person name="Dang Y."/>
        </authorList>
    </citation>
    <scope>NUCLEOTIDE SEQUENCE [LARGE SCALE GENOMIC DNA]</scope>
    <source>
        <strain evidence="1 2">SM1704</strain>
    </source>
</reference>
<accession>A0A371JN54</accession>
<organism evidence="1 2">
    <name type="scientific">Flagellimonas nanhaiensis</name>
    <dbReference type="NCBI Taxonomy" id="2292706"/>
    <lineage>
        <taxon>Bacteria</taxon>
        <taxon>Pseudomonadati</taxon>
        <taxon>Bacteroidota</taxon>
        <taxon>Flavobacteriia</taxon>
        <taxon>Flavobacteriales</taxon>
        <taxon>Flavobacteriaceae</taxon>
        <taxon>Flagellimonas</taxon>
    </lineage>
</organism>
<dbReference type="Proteomes" id="UP000261828">
    <property type="component" value="Unassembled WGS sequence"/>
</dbReference>
<protein>
    <submittedName>
        <fullName evidence="1">DUF2490 domain-containing protein</fullName>
    </submittedName>
</protein>
<keyword evidence="2" id="KW-1185">Reference proteome</keyword>
<comment type="caution">
    <text evidence="1">The sequence shown here is derived from an EMBL/GenBank/DDBJ whole genome shotgun (WGS) entry which is preliminary data.</text>
</comment>
<evidence type="ECO:0000313" key="1">
    <source>
        <dbReference type="EMBL" id="RDY58671.1"/>
    </source>
</evidence>
<dbReference type="AlphaFoldDB" id="A0A371JN54"/>
<proteinExistence type="predicted"/>
<dbReference type="RefSeq" id="WP_116184992.1">
    <property type="nucleotide sequence ID" value="NZ_QTJX01000003.1"/>
</dbReference>
<dbReference type="EMBL" id="QTJX01000003">
    <property type="protein sequence ID" value="RDY58671.1"/>
    <property type="molecule type" value="Genomic_DNA"/>
</dbReference>
<sequence>MGRTKYFTVLFVLFFLIAPGLKNTSYGQMENEGHPGSWTVISGNADLHEDWSIPLVCLMKHNDVLDQYGFSFVRTGVTRQLSRSSKLTAGISFFNSSVYGENESIKNSSQLWFYGEYVFNLNLRKDVLAQRFRWENRRTLNSEDANHNNRIRYRLQYIKPISSNIYIRSFNELFLIVEGSSFDQNRFYIGVGQRLTKSLKLDLGYMKRHLKASSEDMIRMELTFSLDLTKNDLAQHSQ</sequence>
<name>A0A371JN54_9FLAO</name>
<dbReference type="OrthoDB" id="1118734at2"/>
<dbReference type="InterPro" id="IPR019619">
    <property type="entry name" value="DUF2490"/>
</dbReference>
<dbReference type="Pfam" id="PF10677">
    <property type="entry name" value="DUF2490"/>
    <property type="match status" value="1"/>
</dbReference>
<evidence type="ECO:0000313" key="2">
    <source>
        <dbReference type="Proteomes" id="UP000261828"/>
    </source>
</evidence>